<accession>U5LCA8</accession>
<keyword evidence="1" id="KW-0472">Membrane</keyword>
<dbReference type="AlphaFoldDB" id="U5LCA8"/>
<dbReference type="EMBL" id="CP006643">
    <property type="protein sequence ID" value="AGX04331.1"/>
    <property type="molecule type" value="Genomic_DNA"/>
</dbReference>
<name>U5LCA8_9BACI</name>
<evidence type="ECO:0000313" key="2">
    <source>
        <dbReference type="EMBL" id="AGX04331.1"/>
    </source>
</evidence>
<keyword evidence="1" id="KW-0812">Transmembrane</keyword>
<sequence>MLNQIGFLAIAVLYYLSLIWPALLPKKKQMVIVE</sequence>
<dbReference type="Proteomes" id="UP000017805">
    <property type="component" value="Chromosome"/>
</dbReference>
<dbReference type="HOGENOM" id="CLU_3372018_0_0_9"/>
<gene>
    <name evidence="2" type="ORF">N288_12125</name>
</gene>
<organism evidence="2 3">
    <name type="scientific">Bacillus infantis NRRL B-14911</name>
    <dbReference type="NCBI Taxonomy" id="1367477"/>
    <lineage>
        <taxon>Bacteria</taxon>
        <taxon>Bacillati</taxon>
        <taxon>Bacillota</taxon>
        <taxon>Bacilli</taxon>
        <taxon>Bacillales</taxon>
        <taxon>Bacillaceae</taxon>
        <taxon>Bacillus</taxon>
    </lineage>
</organism>
<proteinExistence type="predicted"/>
<evidence type="ECO:0000256" key="1">
    <source>
        <dbReference type="SAM" id="Phobius"/>
    </source>
</evidence>
<reference evidence="2 3" key="1">
    <citation type="submission" date="2013-07" db="EMBL/GenBank/DDBJ databases">
        <title>Complete genome sequence of Bacillus infantis NRRL B-14911 that has potential to induce cardiac disease by antigenic mimicry.</title>
        <authorList>
            <person name="Massilamany C."/>
            <person name="Smith T.P.L."/>
            <person name="Loy J.D."/>
            <person name="Barletta R."/>
            <person name="Reddy J."/>
        </authorList>
    </citation>
    <scope>NUCLEOTIDE SEQUENCE [LARGE SCALE GENOMIC DNA]</scope>
    <source>
        <strain evidence="2 3">NRRL B-14911</strain>
    </source>
</reference>
<keyword evidence="3" id="KW-1185">Reference proteome</keyword>
<protein>
    <submittedName>
        <fullName evidence="2">Uncharacterized protein</fullName>
    </submittedName>
</protein>
<keyword evidence="1" id="KW-1133">Transmembrane helix</keyword>
<feature type="transmembrane region" description="Helical" evidence="1">
    <location>
        <begin position="6"/>
        <end position="24"/>
    </location>
</feature>
<dbReference type="KEGG" id="bif:N288_12125"/>
<evidence type="ECO:0000313" key="3">
    <source>
        <dbReference type="Proteomes" id="UP000017805"/>
    </source>
</evidence>